<name>A0ABY9SDH1_9ENTR</name>
<dbReference type="Proteomes" id="UP001246690">
    <property type="component" value="Chromosome"/>
</dbReference>
<organism evidence="1 2">
    <name type="scientific">Buttiauxella selenatireducens</name>
    <dbReference type="NCBI Taxonomy" id="3073902"/>
    <lineage>
        <taxon>Bacteria</taxon>
        <taxon>Pseudomonadati</taxon>
        <taxon>Pseudomonadota</taxon>
        <taxon>Gammaproteobacteria</taxon>
        <taxon>Enterobacterales</taxon>
        <taxon>Enterobacteriaceae</taxon>
        <taxon>Buttiauxella</taxon>
    </lineage>
</organism>
<gene>
    <name evidence="1" type="ORF">RHD99_05575</name>
</gene>
<accession>A0ABY9SDH1</accession>
<sequence>MPRKSDIEQAFRNAIKHEQSGRRTVTTVDFVKELAKLNWYWSQREANVWIEYYVTTFKDISAVEGEGRTFMLYNSDGWI</sequence>
<dbReference type="RefSeq" id="WP_309877843.1">
    <property type="nucleotide sequence ID" value="NZ_CP133838.1"/>
</dbReference>
<reference evidence="1 2" key="1">
    <citation type="submission" date="2023-09" db="EMBL/GenBank/DDBJ databases">
        <title>Buttiauxella selenatireducens sp. nov., isolated from the rhizosphere of Cardamine hupingshanesis.</title>
        <authorList>
            <person name="Zhang S."/>
            <person name="Xu Z."/>
            <person name="Wang H."/>
            <person name="Guo Y."/>
        </authorList>
    </citation>
    <scope>NUCLEOTIDE SEQUENCE [LARGE SCALE GENOMIC DNA]</scope>
    <source>
        <strain evidence="1 2">R73</strain>
    </source>
</reference>
<dbReference type="EMBL" id="CP133838">
    <property type="protein sequence ID" value="WMY75429.1"/>
    <property type="molecule type" value="Genomic_DNA"/>
</dbReference>
<proteinExistence type="predicted"/>
<evidence type="ECO:0000313" key="2">
    <source>
        <dbReference type="Proteomes" id="UP001246690"/>
    </source>
</evidence>
<protein>
    <submittedName>
        <fullName evidence="1">DNA polymerase V</fullName>
    </submittedName>
</protein>
<keyword evidence="2" id="KW-1185">Reference proteome</keyword>
<evidence type="ECO:0000313" key="1">
    <source>
        <dbReference type="EMBL" id="WMY75429.1"/>
    </source>
</evidence>